<gene>
    <name evidence="4" type="ORF">J2S07_002612</name>
</gene>
<dbReference type="EMBL" id="JAUSTU010000011">
    <property type="protein sequence ID" value="MDQ0156293.1"/>
    <property type="molecule type" value="Genomic_DNA"/>
</dbReference>
<organism evidence="4 5">
    <name type="scientific">Anoxybacillus andreesenii</name>
    <dbReference type="NCBI Taxonomy" id="1325932"/>
    <lineage>
        <taxon>Bacteria</taxon>
        <taxon>Bacillati</taxon>
        <taxon>Bacillota</taxon>
        <taxon>Bacilli</taxon>
        <taxon>Bacillales</taxon>
        <taxon>Anoxybacillaceae</taxon>
        <taxon>Anoxybacillus</taxon>
    </lineage>
</organism>
<evidence type="ECO:0000256" key="2">
    <source>
        <dbReference type="RuleBase" id="RU003616"/>
    </source>
</evidence>
<comment type="similarity">
    <text evidence="1 2">Belongs to the small heat shock protein (HSP20) family.</text>
</comment>
<dbReference type="InterPro" id="IPR002068">
    <property type="entry name" value="A-crystallin/Hsp20_dom"/>
</dbReference>
<reference evidence="4 5" key="1">
    <citation type="submission" date="2023-07" db="EMBL/GenBank/DDBJ databases">
        <title>Genomic Encyclopedia of Type Strains, Phase IV (KMG-IV): sequencing the most valuable type-strain genomes for metagenomic binning, comparative biology and taxonomic classification.</title>
        <authorList>
            <person name="Goeker M."/>
        </authorList>
    </citation>
    <scope>NUCLEOTIDE SEQUENCE [LARGE SCALE GENOMIC DNA]</scope>
    <source>
        <strain evidence="4 5">DSM 23948</strain>
    </source>
</reference>
<dbReference type="Proteomes" id="UP001231362">
    <property type="component" value="Unassembled WGS sequence"/>
</dbReference>
<dbReference type="CDD" id="cd06464">
    <property type="entry name" value="ACD_sHsps-like"/>
    <property type="match status" value="1"/>
</dbReference>
<accession>A0ABT9V5R5</accession>
<keyword evidence="5" id="KW-1185">Reference proteome</keyword>
<evidence type="ECO:0000256" key="1">
    <source>
        <dbReference type="PROSITE-ProRule" id="PRU00285"/>
    </source>
</evidence>
<dbReference type="Pfam" id="PF00011">
    <property type="entry name" value="HSP20"/>
    <property type="match status" value="1"/>
</dbReference>
<evidence type="ECO:0000313" key="4">
    <source>
        <dbReference type="EMBL" id="MDQ0156293.1"/>
    </source>
</evidence>
<evidence type="ECO:0000313" key="5">
    <source>
        <dbReference type="Proteomes" id="UP001231362"/>
    </source>
</evidence>
<sequence length="157" mass="18502">MDMDKIKQWMELAKKYQTNNFWSDIFEQPAFDDFMRNQMDFGETGESPLDFKKENKFPPTDIYMTEDEIFVVCDLAGFTKEDIRLSVSGAKLLIKGDTNRMMAGKMVQKERQHGPFERVIQLPEPTLPNQIRARFSNGVLFVSYQRHFKQEEYVPID</sequence>
<proteinExistence type="inferred from homology"/>
<feature type="domain" description="SHSP" evidence="3">
    <location>
        <begin position="51"/>
        <end position="157"/>
    </location>
</feature>
<comment type="caution">
    <text evidence="4">The sequence shown here is derived from an EMBL/GenBank/DDBJ whole genome shotgun (WGS) entry which is preliminary data.</text>
</comment>
<dbReference type="InterPro" id="IPR031107">
    <property type="entry name" value="Small_HSP"/>
</dbReference>
<dbReference type="PROSITE" id="PS01031">
    <property type="entry name" value="SHSP"/>
    <property type="match status" value="1"/>
</dbReference>
<protein>
    <submittedName>
        <fullName evidence="4">HSP20 family protein</fullName>
    </submittedName>
</protein>
<dbReference type="InterPro" id="IPR008978">
    <property type="entry name" value="HSP20-like_chaperone"/>
</dbReference>
<dbReference type="SUPFAM" id="SSF49764">
    <property type="entry name" value="HSP20-like chaperones"/>
    <property type="match status" value="1"/>
</dbReference>
<dbReference type="RefSeq" id="WP_307150810.1">
    <property type="nucleotide sequence ID" value="NZ_JAUSTU010000011.1"/>
</dbReference>
<dbReference type="Gene3D" id="2.60.40.790">
    <property type="match status" value="1"/>
</dbReference>
<dbReference type="PANTHER" id="PTHR11527">
    <property type="entry name" value="HEAT-SHOCK PROTEIN 20 FAMILY MEMBER"/>
    <property type="match status" value="1"/>
</dbReference>
<evidence type="ECO:0000259" key="3">
    <source>
        <dbReference type="PROSITE" id="PS01031"/>
    </source>
</evidence>
<name>A0ABT9V5R5_9BACL</name>